<keyword evidence="1" id="KW-0812">Transmembrane</keyword>
<dbReference type="EMBL" id="LR796356">
    <property type="protein sequence ID" value="CAB4139472.1"/>
    <property type="molecule type" value="Genomic_DNA"/>
</dbReference>
<organism evidence="2">
    <name type="scientific">uncultured Caudovirales phage</name>
    <dbReference type="NCBI Taxonomy" id="2100421"/>
    <lineage>
        <taxon>Viruses</taxon>
        <taxon>Duplodnaviria</taxon>
        <taxon>Heunggongvirae</taxon>
        <taxon>Uroviricota</taxon>
        <taxon>Caudoviricetes</taxon>
        <taxon>Peduoviridae</taxon>
        <taxon>Maltschvirus</taxon>
        <taxon>Maltschvirus maltsch</taxon>
    </lineage>
</organism>
<name>A0A6J5LZY3_9CAUD</name>
<feature type="transmembrane region" description="Helical" evidence="1">
    <location>
        <begin position="12"/>
        <end position="32"/>
    </location>
</feature>
<gene>
    <name evidence="2" type="ORF">UFOVP347_28</name>
</gene>
<evidence type="ECO:0000313" key="2">
    <source>
        <dbReference type="EMBL" id="CAB4139472.1"/>
    </source>
</evidence>
<protein>
    <submittedName>
        <fullName evidence="2">Uncharacterized protein</fullName>
    </submittedName>
</protein>
<sequence length="62" mass="6820">MQTVFDFLTGNWEAIVAVLVALHALALAVVNLTPTPRDNEILARVYRVVEMVGGIVTRKAKQ</sequence>
<proteinExistence type="predicted"/>
<keyword evidence="1" id="KW-1133">Transmembrane helix</keyword>
<accession>A0A6J5LZY3</accession>
<keyword evidence="1" id="KW-0472">Membrane</keyword>
<reference evidence="2" key="1">
    <citation type="submission" date="2020-04" db="EMBL/GenBank/DDBJ databases">
        <authorList>
            <person name="Chiriac C."/>
            <person name="Salcher M."/>
            <person name="Ghai R."/>
            <person name="Kavagutti S V."/>
        </authorList>
    </citation>
    <scope>NUCLEOTIDE SEQUENCE</scope>
</reference>
<evidence type="ECO:0000256" key="1">
    <source>
        <dbReference type="SAM" id="Phobius"/>
    </source>
</evidence>